<organism evidence="13">
    <name type="scientific">Thermodesulfobacterium geofontis</name>
    <dbReference type="NCBI Taxonomy" id="1295609"/>
    <lineage>
        <taxon>Bacteria</taxon>
        <taxon>Pseudomonadati</taxon>
        <taxon>Thermodesulfobacteriota</taxon>
        <taxon>Thermodesulfobacteria</taxon>
        <taxon>Thermodesulfobacteriales</taxon>
        <taxon>Thermodesulfobacteriaceae</taxon>
        <taxon>Thermodesulfobacterium</taxon>
    </lineage>
</organism>
<name>A0A7C4NT70_9BACT</name>
<evidence type="ECO:0000256" key="8">
    <source>
        <dbReference type="ARBA" id="ARBA00022840"/>
    </source>
</evidence>
<sequence>MDKSELKKFGILGGTFDPPHLAHLRIAEEVRENWELDKVFFIPAKIPPHKKEVSISSFEDRLQMVKLAIEGNPYFEVLDIERVIIPSYTLKTLQRLKEIYPESEKYLIIGWDSFCEFETWWNYEKFLDYTNIIVVPRGIKDWDSALGYFHNKIRELWKDNDKALKKVFFDKTTLFDISSTLIRKLVSQKRSIRYLVPEKVYWYIKEKGLYK</sequence>
<keyword evidence="4 11" id="KW-0662">Pyridine nucleotide biosynthesis</keyword>
<keyword evidence="5 11" id="KW-0808">Transferase</keyword>
<dbReference type="InterPro" id="IPR005248">
    <property type="entry name" value="NadD/NMNAT"/>
</dbReference>
<dbReference type="UniPathway" id="UPA00253">
    <property type="reaction ID" value="UER00332"/>
</dbReference>
<evidence type="ECO:0000256" key="6">
    <source>
        <dbReference type="ARBA" id="ARBA00022695"/>
    </source>
</evidence>
<dbReference type="NCBIfam" id="TIGR00482">
    <property type="entry name" value="nicotinate (nicotinamide) nucleotide adenylyltransferase"/>
    <property type="match status" value="1"/>
</dbReference>
<evidence type="ECO:0000256" key="10">
    <source>
        <dbReference type="ARBA" id="ARBA00048721"/>
    </source>
</evidence>
<reference evidence="13" key="1">
    <citation type="journal article" date="2020" name="mSystems">
        <title>Genome- and Community-Level Interaction Insights into Carbon Utilization and Element Cycling Functions of Hydrothermarchaeota in Hydrothermal Sediment.</title>
        <authorList>
            <person name="Zhou Z."/>
            <person name="Liu Y."/>
            <person name="Xu W."/>
            <person name="Pan J."/>
            <person name="Luo Z.H."/>
            <person name="Li M."/>
        </authorList>
    </citation>
    <scope>NUCLEOTIDE SEQUENCE [LARGE SCALE GENOMIC DNA]</scope>
    <source>
        <strain evidence="13">SpSt-6</strain>
    </source>
</reference>
<dbReference type="InterPro" id="IPR014729">
    <property type="entry name" value="Rossmann-like_a/b/a_fold"/>
</dbReference>
<dbReference type="EC" id="2.7.7.18" evidence="11"/>
<proteinExistence type="inferred from homology"/>
<dbReference type="InterPro" id="IPR004821">
    <property type="entry name" value="Cyt_trans-like"/>
</dbReference>
<keyword evidence="8 11" id="KW-0067">ATP-binding</keyword>
<gene>
    <name evidence="11 13" type="primary">nadD</name>
    <name evidence="13" type="ORF">ENT66_09315</name>
</gene>
<evidence type="ECO:0000256" key="3">
    <source>
        <dbReference type="ARBA" id="ARBA00009014"/>
    </source>
</evidence>
<dbReference type="SUPFAM" id="SSF52374">
    <property type="entry name" value="Nucleotidylyl transferase"/>
    <property type="match status" value="1"/>
</dbReference>
<keyword evidence="7 11" id="KW-0547">Nucleotide-binding</keyword>
<evidence type="ECO:0000256" key="5">
    <source>
        <dbReference type="ARBA" id="ARBA00022679"/>
    </source>
</evidence>
<evidence type="ECO:0000313" key="13">
    <source>
        <dbReference type="EMBL" id="HGQ86440.1"/>
    </source>
</evidence>
<evidence type="ECO:0000256" key="11">
    <source>
        <dbReference type="HAMAP-Rule" id="MF_00244"/>
    </source>
</evidence>
<dbReference type="AlphaFoldDB" id="A0A7C4NT70"/>
<dbReference type="PANTHER" id="PTHR39321:SF3">
    <property type="entry name" value="PHOSPHOPANTETHEINE ADENYLYLTRANSFERASE"/>
    <property type="match status" value="1"/>
</dbReference>
<accession>A0A7C4NT70</accession>
<keyword evidence="6 11" id="KW-0548">Nucleotidyltransferase</keyword>
<dbReference type="GO" id="GO:0005524">
    <property type="term" value="F:ATP binding"/>
    <property type="evidence" value="ECO:0007669"/>
    <property type="project" value="UniProtKB-KW"/>
</dbReference>
<dbReference type="CDD" id="cd02165">
    <property type="entry name" value="NMNAT"/>
    <property type="match status" value="1"/>
</dbReference>
<evidence type="ECO:0000256" key="9">
    <source>
        <dbReference type="ARBA" id="ARBA00023027"/>
    </source>
</evidence>
<evidence type="ECO:0000256" key="2">
    <source>
        <dbReference type="ARBA" id="ARBA00005019"/>
    </source>
</evidence>
<dbReference type="GO" id="GO:0009435">
    <property type="term" value="P:NAD+ biosynthetic process"/>
    <property type="evidence" value="ECO:0007669"/>
    <property type="project" value="UniProtKB-UniRule"/>
</dbReference>
<dbReference type="PANTHER" id="PTHR39321">
    <property type="entry name" value="NICOTINATE-NUCLEOTIDE ADENYLYLTRANSFERASE-RELATED"/>
    <property type="match status" value="1"/>
</dbReference>
<evidence type="ECO:0000256" key="4">
    <source>
        <dbReference type="ARBA" id="ARBA00022642"/>
    </source>
</evidence>
<protein>
    <recommendedName>
        <fullName evidence="11">Probable nicotinate-nucleotide adenylyltransferase</fullName>
        <ecNumber evidence="11">2.7.7.18</ecNumber>
    </recommendedName>
    <alternativeName>
        <fullName evidence="11">Deamido-NAD(+) diphosphorylase</fullName>
    </alternativeName>
    <alternativeName>
        <fullName evidence="11">Deamido-NAD(+) pyrophosphorylase</fullName>
    </alternativeName>
    <alternativeName>
        <fullName evidence="11">Nicotinate mononucleotide adenylyltransferase</fullName>
        <shortName evidence="11">NaMN adenylyltransferase</shortName>
    </alternativeName>
</protein>
<evidence type="ECO:0000256" key="1">
    <source>
        <dbReference type="ARBA" id="ARBA00002324"/>
    </source>
</evidence>
<comment type="similarity">
    <text evidence="3 11">Belongs to the NadD family.</text>
</comment>
<dbReference type="NCBIfam" id="TIGR00125">
    <property type="entry name" value="cyt_tran_rel"/>
    <property type="match status" value="1"/>
</dbReference>
<evidence type="ECO:0000256" key="7">
    <source>
        <dbReference type="ARBA" id="ARBA00022741"/>
    </source>
</evidence>
<dbReference type="EMBL" id="DSZN01000143">
    <property type="protein sequence ID" value="HGQ86440.1"/>
    <property type="molecule type" value="Genomic_DNA"/>
</dbReference>
<dbReference type="HAMAP" id="MF_00244">
    <property type="entry name" value="NaMN_adenylyltr"/>
    <property type="match status" value="1"/>
</dbReference>
<dbReference type="NCBIfam" id="NF000840">
    <property type="entry name" value="PRK00071.1-3"/>
    <property type="match status" value="1"/>
</dbReference>
<dbReference type="Gene3D" id="3.40.50.620">
    <property type="entry name" value="HUPs"/>
    <property type="match status" value="1"/>
</dbReference>
<keyword evidence="9 11" id="KW-0520">NAD</keyword>
<comment type="catalytic activity">
    <reaction evidence="10 11">
        <text>nicotinate beta-D-ribonucleotide + ATP + H(+) = deamido-NAD(+) + diphosphate</text>
        <dbReference type="Rhea" id="RHEA:22860"/>
        <dbReference type="ChEBI" id="CHEBI:15378"/>
        <dbReference type="ChEBI" id="CHEBI:30616"/>
        <dbReference type="ChEBI" id="CHEBI:33019"/>
        <dbReference type="ChEBI" id="CHEBI:57502"/>
        <dbReference type="ChEBI" id="CHEBI:58437"/>
        <dbReference type="EC" id="2.7.7.18"/>
    </reaction>
</comment>
<dbReference type="GO" id="GO:0004515">
    <property type="term" value="F:nicotinate-nucleotide adenylyltransferase activity"/>
    <property type="evidence" value="ECO:0007669"/>
    <property type="project" value="UniProtKB-UniRule"/>
</dbReference>
<comment type="caution">
    <text evidence="13">The sequence shown here is derived from an EMBL/GenBank/DDBJ whole genome shotgun (WGS) entry which is preliminary data.</text>
</comment>
<comment type="function">
    <text evidence="1 11">Catalyzes the reversible adenylation of nicotinate mononucleotide (NaMN) to nicotinic acid adenine dinucleotide (NaAD).</text>
</comment>
<feature type="domain" description="Cytidyltransferase-like" evidence="12">
    <location>
        <begin position="11"/>
        <end position="184"/>
    </location>
</feature>
<evidence type="ECO:0000259" key="12">
    <source>
        <dbReference type="Pfam" id="PF01467"/>
    </source>
</evidence>
<dbReference type="Pfam" id="PF01467">
    <property type="entry name" value="CTP_transf_like"/>
    <property type="match status" value="1"/>
</dbReference>
<comment type="pathway">
    <text evidence="2 11">Cofactor biosynthesis; NAD(+) biosynthesis; deamido-NAD(+) from nicotinate D-ribonucleotide: step 1/1.</text>
</comment>